<dbReference type="GO" id="GO:0032259">
    <property type="term" value="P:methylation"/>
    <property type="evidence" value="ECO:0007669"/>
    <property type="project" value="UniProtKB-KW"/>
</dbReference>
<dbReference type="EC" id="2.1.1.-" evidence="1"/>
<dbReference type="PANTHER" id="PTHR40036">
    <property type="entry name" value="MACROCIN O-METHYLTRANSFERASE"/>
    <property type="match status" value="1"/>
</dbReference>
<dbReference type="EMBL" id="JBFWIC010000010">
    <property type="protein sequence ID" value="MEZ0474755.1"/>
    <property type="molecule type" value="Genomic_DNA"/>
</dbReference>
<name>A0ABV4HTP5_9GAMM</name>
<evidence type="ECO:0000313" key="1">
    <source>
        <dbReference type="EMBL" id="MEZ0474755.1"/>
    </source>
</evidence>
<comment type="caution">
    <text evidence="1">The sequence shown here is derived from an EMBL/GenBank/DDBJ whole genome shotgun (WGS) entry which is preliminary data.</text>
</comment>
<keyword evidence="1" id="KW-0489">Methyltransferase</keyword>
<dbReference type="SUPFAM" id="SSF53335">
    <property type="entry name" value="S-adenosyl-L-methionine-dependent methyltransferases"/>
    <property type="match status" value="1"/>
</dbReference>
<dbReference type="Proteomes" id="UP001566331">
    <property type="component" value="Unassembled WGS sequence"/>
</dbReference>
<keyword evidence="1" id="KW-0808">Transferase</keyword>
<dbReference type="InterPro" id="IPR008884">
    <property type="entry name" value="TylF_MeTrfase"/>
</dbReference>
<dbReference type="RefSeq" id="WP_370564416.1">
    <property type="nucleotide sequence ID" value="NZ_JBFWIB010000008.1"/>
</dbReference>
<dbReference type="InterPro" id="IPR029063">
    <property type="entry name" value="SAM-dependent_MTases_sf"/>
</dbReference>
<organism evidence="1 2">
    <name type="scientific">Luteimonas salinilitoris</name>
    <dbReference type="NCBI Taxonomy" id="3237697"/>
    <lineage>
        <taxon>Bacteria</taxon>
        <taxon>Pseudomonadati</taxon>
        <taxon>Pseudomonadota</taxon>
        <taxon>Gammaproteobacteria</taxon>
        <taxon>Lysobacterales</taxon>
        <taxon>Lysobacteraceae</taxon>
        <taxon>Luteimonas</taxon>
    </lineage>
</organism>
<proteinExistence type="predicted"/>
<accession>A0ABV4HTP5</accession>
<dbReference type="Gene3D" id="3.40.50.150">
    <property type="entry name" value="Vaccinia Virus protein VP39"/>
    <property type="match status" value="1"/>
</dbReference>
<evidence type="ECO:0000313" key="2">
    <source>
        <dbReference type="Proteomes" id="UP001566331"/>
    </source>
</evidence>
<dbReference type="GO" id="GO:0008168">
    <property type="term" value="F:methyltransferase activity"/>
    <property type="evidence" value="ECO:0007669"/>
    <property type="project" value="UniProtKB-KW"/>
</dbReference>
<protein>
    <submittedName>
        <fullName evidence="1">TylF/MycF/NovP-related O-methyltransferase</fullName>
        <ecNumber evidence="1">2.1.1.-</ecNumber>
    </submittedName>
</protein>
<gene>
    <name evidence="1" type="ORF">AB6713_09000</name>
</gene>
<dbReference type="Pfam" id="PF13578">
    <property type="entry name" value="Methyltransf_24"/>
    <property type="match status" value="1"/>
</dbReference>
<sequence length="237" mass="26595">MHEDVAPESLEWGYLNRRITVAPKKSVLELCVALSRRVPGNIVEFGVANGDSTRILRRALGRSEKRIYACDSFEGLREKFENAEIGTFACNPPRIRGVEIVKGYFEDSLTPELAARVGRVAFASLDADLYSSTSCALRWLTPLLGSGSLLLFDEFLGEKESEKRAFEDWSHETGLRTVRIAEFLREPSGWGTRIDKRPLFQVIGGDLLPKPAVPLRDRFRGGRLGGIARRARDLVFR</sequence>
<dbReference type="PANTHER" id="PTHR40036:SF1">
    <property type="entry name" value="MACROCIN O-METHYLTRANSFERASE"/>
    <property type="match status" value="1"/>
</dbReference>
<reference evidence="1 2" key="1">
    <citation type="submission" date="2024-07" db="EMBL/GenBank/DDBJ databases">
        <title>Luteimonas salilacus sp. nov., isolated from the shore soil of Salt Lake in Tibet of China.</title>
        <authorList>
            <person name="Zhang X."/>
            <person name="Li A."/>
        </authorList>
    </citation>
    <scope>NUCLEOTIDE SEQUENCE [LARGE SCALE GENOMIC DNA]</scope>
    <source>
        <strain evidence="1 2">B3-2-R+30</strain>
    </source>
</reference>
<keyword evidence="2" id="KW-1185">Reference proteome</keyword>